<accession>A0A0C5WX93</accession>
<keyword evidence="3" id="KW-1185">Reference proteome</keyword>
<feature type="region of interest" description="Disordered" evidence="1">
    <location>
        <begin position="1"/>
        <end position="20"/>
    </location>
</feature>
<reference evidence="2 3" key="1">
    <citation type="submission" date="2013-05" db="EMBL/GenBank/DDBJ databases">
        <title>Complete genome sequence of the lipase-producing bacterium Photobacterium gaetbulicola Gung47.</title>
        <authorList>
            <person name="Kim Y.-O."/>
        </authorList>
    </citation>
    <scope>NUCLEOTIDE SEQUENCE [LARGE SCALE GENOMIC DNA]</scope>
    <source>
        <strain evidence="2 3">Gung47</strain>
    </source>
</reference>
<dbReference type="AlphaFoldDB" id="A0A0C5WX93"/>
<proteinExistence type="predicted"/>
<protein>
    <submittedName>
        <fullName evidence="2">Uncharacterized protein</fullName>
    </submittedName>
</protein>
<dbReference type="HOGENOM" id="CLU_2992716_0_0_6"/>
<name>A0A0C5WX93_9GAMM</name>
<feature type="compositionally biased region" description="Polar residues" evidence="1">
    <location>
        <begin position="9"/>
        <end position="19"/>
    </location>
</feature>
<sequence>MVQEDKKNATPTGSGVKNVTKTEMRFQEILKERGVNKKKLTTQILPGNVENQARRKN</sequence>
<evidence type="ECO:0000256" key="1">
    <source>
        <dbReference type="SAM" id="MobiDB-lite"/>
    </source>
</evidence>
<gene>
    <name evidence="2" type="ORF">H744_2c2998</name>
</gene>
<evidence type="ECO:0000313" key="3">
    <source>
        <dbReference type="Proteomes" id="UP000032303"/>
    </source>
</evidence>
<dbReference type="KEGG" id="pgb:H744_2c2998"/>
<dbReference type="STRING" id="658445.H744_2c2998"/>
<dbReference type="PATRIC" id="fig|658445.3.peg.5055"/>
<evidence type="ECO:0000313" key="2">
    <source>
        <dbReference type="EMBL" id="AJR09649.1"/>
    </source>
</evidence>
<dbReference type="EMBL" id="CP005974">
    <property type="protein sequence ID" value="AJR09649.1"/>
    <property type="molecule type" value="Genomic_DNA"/>
</dbReference>
<organism evidence="2 3">
    <name type="scientific">Photobacterium gaetbulicola Gung47</name>
    <dbReference type="NCBI Taxonomy" id="658445"/>
    <lineage>
        <taxon>Bacteria</taxon>
        <taxon>Pseudomonadati</taxon>
        <taxon>Pseudomonadota</taxon>
        <taxon>Gammaproteobacteria</taxon>
        <taxon>Vibrionales</taxon>
        <taxon>Vibrionaceae</taxon>
        <taxon>Photobacterium</taxon>
    </lineage>
</organism>
<dbReference type="Proteomes" id="UP000032303">
    <property type="component" value="Chromosome 2"/>
</dbReference>